<reference evidence="1 2" key="1">
    <citation type="submission" date="2019-11" db="EMBL/GenBank/DDBJ databases">
        <title>Characterisation of Fundicoccus ignavus gen. nov. sp. nov., a novel genus of the family Aerococcaceae from bulk tank milk.</title>
        <authorList>
            <person name="Siebert A."/>
            <person name="Huptas C."/>
            <person name="Wenning M."/>
            <person name="Scherer S."/>
            <person name="Doll E.V."/>
        </authorList>
    </citation>
    <scope>NUCLEOTIDE SEQUENCE [LARGE SCALE GENOMIC DNA]</scope>
    <source>
        <strain evidence="1 2">DSM 109652</strain>
    </source>
</reference>
<evidence type="ECO:0000313" key="2">
    <source>
        <dbReference type="Proteomes" id="UP000440066"/>
    </source>
</evidence>
<dbReference type="EMBL" id="WJQT01000026">
    <property type="protein sequence ID" value="MRJ48311.1"/>
    <property type="molecule type" value="Genomic_DNA"/>
</dbReference>
<comment type="caution">
    <text evidence="1">The sequence shown here is derived from an EMBL/GenBank/DDBJ whole genome shotgun (WGS) entry which is preliminary data.</text>
</comment>
<evidence type="ECO:0000313" key="1">
    <source>
        <dbReference type="EMBL" id="MRJ48311.1"/>
    </source>
</evidence>
<proteinExistence type="predicted"/>
<gene>
    <name evidence="1" type="ORF">GF867_12210</name>
</gene>
<accession>A0A844CFD5</accession>
<name>A0A844CFD5_9LACT</name>
<sequence length="47" mass="5229">MKAGKDKARQGISLMNVQQMITESGGKMIYATDNQIFRVTVLLKKEG</sequence>
<dbReference type="AlphaFoldDB" id="A0A844CFD5"/>
<dbReference type="Proteomes" id="UP000440066">
    <property type="component" value="Unassembled WGS sequence"/>
</dbReference>
<organism evidence="1 2">
    <name type="scientific">Fundicoccus ignavus</name>
    <dbReference type="NCBI Taxonomy" id="2664442"/>
    <lineage>
        <taxon>Bacteria</taxon>
        <taxon>Bacillati</taxon>
        <taxon>Bacillota</taxon>
        <taxon>Bacilli</taxon>
        <taxon>Lactobacillales</taxon>
        <taxon>Aerococcaceae</taxon>
        <taxon>Fundicoccus</taxon>
    </lineage>
</organism>
<evidence type="ECO:0008006" key="3">
    <source>
        <dbReference type="Google" id="ProtNLM"/>
    </source>
</evidence>
<protein>
    <recommendedName>
        <fullName evidence="3">GHKL domain-containing protein</fullName>
    </recommendedName>
</protein>